<feature type="transmembrane region" description="Helical" evidence="1">
    <location>
        <begin position="54"/>
        <end position="74"/>
    </location>
</feature>
<keyword evidence="3" id="KW-1185">Reference proteome</keyword>
<evidence type="ECO:0000256" key="1">
    <source>
        <dbReference type="SAM" id="Phobius"/>
    </source>
</evidence>
<comment type="caution">
    <text evidence="2">The sequence shown here is derived from an EMBL/GenBank/DDBJ whole genome shotgun (WGS) entry which is preliminary data.</text>
</comment>
<evidence type="ECO:0000313" key="3">
    <source>
        <dbReference type="Proteomes" id="UP001189429"/>
    </source>
</evidence>
<keyword evidence="1" id="KW-0812">Transmembrane</keyword>
<dbReference type="Proteomes" id="UP001189429">
    <property type="component" value="Unassembled WGS sequence"/>
</dbReference>
<keyword evidence="1" id="KW-0472">Membrane</keyword>
<name>A0ABN9TEB3_9DINO</name>
<reference evidence="2" key="1">
    <citation type="submission" date="2023-10" db="EMBL/GenBank/DDBJ databases">
        <authorList>
            <person name="Chen Y."/>
            <person name="Shah S."/>
            <person name="Dougan E. K."/>
            <person name="Thang M."/>
            <person name="Chan C."/>
        </authorList>
    </citation>
    <scope>NUCLEOTIDE SEQUENCE [LARGE SCALE GENOMIC DNA]</scope>
</reference>
<protein>
    <submittedName>
        <fullName evidence="2">Uncharacterized protein</fullName>
    </submittedName>
</protein>
<evidence type="ECO:0000313" key="2">
    <source>
        <dbReference type="EMBL" id="CAK0843817.1"/>
    </source>
</evidence>
<dbReference type="EMBL" id="CAUYUJ010014611">
    <property type="protein sequence ID" value="CAK0843817.1"/>
    <property type="molecule type" value="Genomic_DNA"/>
</dbReference>
<feature type="transmembrane region" description="Helical" evidence="1">
    <location>
        <begin position="80"/>
        <end position="101"/>
    </location>
</feature>
<proteinExistence type="predicted"/>
<gene>
    <name evidence="2" type="ORF">PCOR1329_LOCUS38045</name>
</gene>
<sequence>MLRRLLLPEVSPELTLKQQLQSQAQCASSTATRWWIPRGGVSLIPSWLAKVPQLFPVLRGVITVLVVCLGTLFFGQGPAFSVAFSVGAGFLGAPVCEVAAVSRAREV</sequence>
<keyword evidence="1" id="KW-1133">Transmembrane helix</keyword>
<accession>A0ABN9TEB3</accession>
<organism evidence="2 3">
    <name type="scientific">Prorocentrum cordatum</name>
    <dbReference type="NCBI Taxonomy" id="2364126"/>
    <lineage>
        <taxon>Eukaryota</taxon>
        <taxon>Sar</taxon>
        <taxon>Alveolata</taxon>
        <taxon>Dinophyceae</taxon>
        <taxon>Prorocentrales</taxon>
        <taxon>Prorocentraceae</taxon>
        <taxon>Prorocentrum</taxon>
    </lineage>
</organism>